<proteinExistence type="predicted"/>
<dbReference type="GO" id="GO:0005737">
    <property type="term" value="C:cytoplasm"/>
    <property type="evidence" value="ECO:0007669"/>
    <property type="project" value="TreeGrafter"/>
</dbReference>
<dbReference type="Proteomes" id="UP000478892">
    <property type="component" value="Unassembled WGS sequence"/>
</dbReference>
<sequence>MKRDDIIVVGAGIVGTSTALALQAKGYSVRVLDRKGVAAEASQGNAGAFAFTDIIPLATPGIMRKAPKWLLDPMGPLSVPLAYALKIAPWMLRFWRASWPDRYEAAITAQTSLMGFSRDALERQIVAVEGQGLIRREGQLQLYEGEKEFQASLPDWEVRRKHGVEFTCLEGAEAIAEMQPGLHSRFTHGVFTPGWMSTTDPKVWTEHLAKVFCNRGGVIDTADVQKMEQQGDLVSLQTSDGPIIAQQVVVACGAWSHHLARTVGDHLPLETERGYNTTLPTGGFDLRTQLTFGGHGFVITKIGDGLRVGGAVELGGLKLPPNYKRSEHLLQKAARFIPELDTKGGTQWMGFRPSMPDSLPVIGRSPRAKGVLYAFGHGHLGLTQSAGTAELIAALADGASPEISIEAYAPTRF</sequence>
<dbReference type="InterPro" id="IPR006076">
    <property type="entry name" value="FAD-dep_OxRdtase"/>
</dbReference>
<comment type="caution">
    <text evidence="3">The sequence shown here is derived from an EMBL/GenBank/DDBJ whole genome shotgun (WGS) entry which is preliminary data.</text>
</comment>
<evidence type="ECO:0000313" key="3">
    <source>
        <dbReference type="EMBL" id="MVO16467.1"/>
    </source>
</evidence>
<dbReference type="AlphaFoldDB" id="A0A6L6WK64"/>
<evidence type="ECO:0000256" key="1">
    <source>
        <dbReference type="ARBA" id="ARBA00023002"/>
    </source>
</evidence>
<feature type="domain" description="FAD dependent oxidoreductase" evidence="2">
    <location>
        <begin position="5"/>
        <end position="395"/>
    </location>
</feature>
<dbReference type="RefSeq" id="WP_157022704.1">
    <property type="nucleotide sequence ID" value="NZ_WQLV01000006.1"/>
</dbReference>
<dbReference type="GO" id="GO:0016491">
    <property type="term" value="F:oxidoreductase activity"/>
    <property type="evidence" value="ECO:0007669"/>
    <property type="project" value="UniProtKB-KW"/>
</dbReference>
<gene>
    <name evidence="3" type="ORF">GO984_11655</name>
</gene>
<dbReference type="EMBL" id="WQLV01000006">
    <property type="protein sequence ID" value="MVO16467.1"/>
    <property type="molecule type" value="Genomic_DNA"/>
</dbReference>
<organism evidence="3 4">
    <name type="scientific">Parasedimentitalea huanghaiensis</name>
    <dbReference type="NCBI Taxonomy" id="2682100"/>
    <lineage>
        <taxon>Bacteria</taxon>
        <taxon>Pseudomonadati</taxon>
        <taxon>Pseudomonadota</taxon>
        <taxon>Alphaproteobacteria</taxon>
        <taxon>Rhodobacterales</taxon>
        <taxon>Paracoccaceae</taxon>
        <taxon>Parasedimentitalea</taxon>
    </lineage>
</organism>
<protein>
    <submittedName>
        <fullName evidence="3">FAD-dependent oxidoreductase</fullName>
    </submittedName>
</protein>
<dbReference type="SUPFAM" id="SSF51905">
    <property type="entry name" value="FAD/NAD(P)-binding domain"/>
    <property type="match status" value="1"/>
</dbReference>
<dbReference type="PANTHER" id="PTHR13847:SF289">
    <property type="entry name" value="GLYCINE OXIDASE"/>
    <property type="match status" value="1"/>
</dbReference>
<keyword evidence="1" id="KW-0560">Oxidoreductase</keyword>
<dbReference type="PANTHER" id="PTHR13847">
    <property type="entry name" value="SARCOSINE DEHYDROGENASE-RELATED"/>
    <property type="match status" value="1"/>
</dbReference>
<reference evidence="3 4" key="1">
    <citation type="submission" date="2019-12" db="EMBL/GenBank/DDBJ databases">
        <authorList>
            <person name="Zhang Y.-J."/>
        </authorList>
    </citation>
    <scope>NUCLEOTIDE SEQUENCE [LARGE SCALE GENOMIC DNA]</scope>
    <source>
        <strain evidence="3 4">CY05</strain>
    </source>
</reference>
<dbReference type="Gene3D" id="3.50.50.60">
    <property type="entry name" value="FAD/NAD(P)-binding domain"/>
    <property type="match status" value="2"/>
</dbReference>
<dbReference type="Pfam" id="PF01266">
    <property type="entry name" value="DAO"/>
    <property type="match status" value="1"/>
</dbReference>
<keyword evidence="4" id="KW-1185">Reference proteome</keyword>
<dbReference type="Gene3D" id="3.30.9.10">
    <property type="entry name" value="D-Amino Acid Oxidase, subunit A, domain 2"/>
    <property type="match status" value="1"/>
</dbReference>
<evidence type="ECO:0000259" key="2">
    <source>
        <dbReference type="Pfam" id="PF01266"/>
    </source>
</evidence>
<name>A0A6L6WK64_9RHOB</name>
<evidence type="ECO:0000313" key="4">
    <source>
        <dbReference type="Proteomes" id="UP000478892"/>
    </source>
</evidence>
<dbReference type="SUPFAM" id="SSF54373">
    <property type="entry name" value="FAD-linked reductases, C-terminal domain"/>
    <property type="match status" value="1"/>
</dbReference>
<dbReference type="InterPro" id="IPR036188">
    <property type="entry name" value="FAD/NAD-bd_sf"/>
</dbReference>
<accession>A0A6L6WK64</accession>